<dbReference type="Proteomes" id="UP001319060">
    <property type="component" value="Unassembled WGS sequence"/>
</dbReference>
<evidence type="ECO:0000313" key="1">
    <source>
        <dbReference type="EMBL" id="MBN3545537.1"/>
    </source>
</evidence>
<sequence>MKSNKSKKERTLGKRFINPLEENLATDSNEIPGYILTGDYVPTGGYVASGENKWTGYYVSTGGCVPTGDFDLIGYYVPTGDFEQTGGTGGFVPTGDYEFSGRFVQNGDYAPTRRKKPAKAAIPVFRVKGYPKRLSSPKGYYIPSIISL</sequence>
<dbReference type="EMBL" id="JAFHKS010000043">
    <property type="protein sequence ID" value="MBN3545537.1"/>
    <property type="molecule type" value="Genomic_DNA"/>
</dbReference>
<name>A0ABS2ZDY7_9BACL</name>
<dbReference type="RefSeq" id="WP_188402413.1">
    <property type="nucleotide sequence ID" value="NZ_BMCE01000002.1"/>
</dbReference>
<gene>
    <name evidence="1" type="ORF">JYA64_09545</name>
</gene>
<proteinExistence type="predicted"/>
<accession>A0ABS2ZDY7</accession>
<comment type="caution">
    <text evidence="1">The sequence shown here is derived from an EMBL/GenBank/DDBJ whole genome shotgun (WGS) entry which is preliminary data.</text>
</comment>
<protein>
    <submittedName>
        <fullName evidence="1">Uncharacterized protein</fullName>
    </submittedName>
</protein>
<evidence type="ECO:0000313" key="2">
    <source>
        <dbReference type="Proteomes" id="UP001319060"/>
    </source>
</evidence>
<keyword evidence="2" id="KW-1185">Reference proteome</keyword>
<reference evidence="1 2" key="1">
    <citation type="submission" date="2021-01" db="EMBL/GenBank/DDBJ databases">
        <title>Genome Sequencing of Type Strains.</title>
        <authorList>
            <person name="Lemaire J.F."/>
            <person name="Inderbitzin P."/>
            <person name="Collins S.B."/>
            <person name="Wespe N."/>
            <person name="Knight-Connoni V."/>
        </authorList>
    </citation>
    <scope>NUCLEOTIDE SEQUENCE [LARGE SCALE GENOMIC DNA]</scope>
    <source>
        <strain evidence="1 2">DSM 14730</strain>
    </source>
</reference>
<organism evidence="1 2">
    <name type="scientific">Fictibacillus barbaricus</name>
    <dbReference type="NCBI Taxonomy" id="182136"/>
    <lineage>
        <taxon>Bacteria</taxon>
        <taxon>Bacillati</taxon>
        <taxon>Bacillota</taxon>
        <taxon>Bacilli</taxon>
        <taxon>Bacillales</taxon>
        <taxon>Fictibacillaceae</taxon>
        <taxon>Fictibacillus</taxon>
    </lineage>
</organism>